<feature type="region of interest" description="Disordered" evidence="1">
    <location>
        <begin position="122"/>
        <end position="151"/>
    </location>
</feature>
<sequence>MLHNTPCSPSHVDPEAGAGPRPAVLPADRHVEVAAAQRHIERRLACNKAELDSPERQMRPVSLNAPSPLSVTHFLAPNGNETFRRQSSSCPLLAVEHQRVREAHGHPRVPEVLQIHGGEVASTGGEESWRGGGHKSVFSPQNVASPSPTRRHDVIESELIKAHPCRRVKSRTNSHNALGGGGKPTYFTIINSSDHKEQDRERTIRQHVYVPGAPGGPRGQNTGNENRPTSRGRGALGTRHAQLLPEPQFRVST</sequence>
<keyword evidence="3" id="KW-1185">Reference proteome</keyword>
<comment type="caution">
    <text evidence="2">The sequence shown here is derived from an EMBL/GenBank/DDBJ whole genome shotgun (WGS) entry which is preliminary data.</text>
</comment>
<dbReference type="Proteomes" id="UP000314294">
    <property type="component" value="Unassembled WGS sequence"/>
</dbReference>
<feature type="region of interest" description="Disordered" evidence="1">
    <location>
        <begin position="209"/>
        <end position="253"/>
    </location>
</feature>
<evidence type="ECO:0000313" key="2">
    <source>
        <dbReference type="EMBL" id="TNN60474.1"/>
    </source>
</evidence>
<feature type="region of interest" description="Disordered" evidence="1">
    <location>
        <begin position="1"/>
        <end position="23"/>
    </location>
</feature>
<proteinExistence type="predicted"/>
<reference evidence="2 3" key="1">
    <citation type="submission" date="2019-03" db="EMBL/GenBank/DDBJ databases">
        <title>First draft genome of Liparis tanakae, snailfish: a comprehensive survey of snailfish specific genes.</title>
        <authorList>
            <person name="Kim W."/>
            <person name="Song I."/>
            <person name="Jeong J.-H."/>
            <person name="Kim D."/>
            <person name="Kim S."/>
            <person name="Ryu S."/>
            <person name="Song J.Y."/>
            <person name="Lee S.K."/>
        </authorList>
    </citation>
    <scope>NUCLEOTIDE SEQUENCE [LARGE SCALE GENOMIC DNA]</scope>
    <source>
        <tissue evidence="2">Muscle</tissue>
    </source>
</reference>
<name>A0A4Z2H6N8_9TELE</name>
<accession>A0A4Z2H6N8</accession>
<dbReference type="EMBL" id="SRLO01000333">
    <property type="protein sequence ID" value="TNN60474.1"/>
    <property type="molecule type" value="Genomic_DNA"/>
</dbReference>
<organism evidence="2 3">
    <name type="scientific">Liparis tanakae</name>
    <name type="common">Tanaka's snailfish</name>
    <dbReference type="NCBI Taxonomy" id="230148"/>
    <lineage>
        <taxon>Eukaryota</taxon>
        <taxon>Metazoa</taxon>
        <taxon>Chordata</taxon>
        <taxon>Craniata</taxon>
        <taxon>Vertebrata</taxon>
        <taxon>Euteleostomi</taxon>
        <taxon>Actinopterygii</taxon>
        <taxon>Neopterygii</taxon>
        <taxon>Teleostei</taxon>
        <taxon>Neoteleostei</taxon>
        <taxon>Acanthomorphata</taxon>
        <taxon>Eupercaria</taxon>
        <taxon>Perciformes</taxon>
        <taxon>Cottioidei</taxon>
        <taxon>Cottales</taxon>
        <taxon>Liparidae</taxon>
        <taxon>Liparis</taxon>
    </lineage>
</organism>
<protein>
    <submittedName>
        <fullName evidence="2">Uncharacterized protein</fullName>
    </submittedName>
</protein>
<gene>
    <name evidence="2" type="ORF">EYF80_029325</name>
</gene>
<evidence type="ECO:0000313" key="3">
    <source>
        <dbReference type="Proteomes" id="UP000314294"/>
    </source>
</evidence>
<evidence type="ECO:0000256" key="1">
    <source>
        <dbReference type="SAM" id="MobiDB-lite"/>
    </source>
</evidence>
<dbReference type="AlphaFoldDB" id="A0A4Z2H6N8"/>
<feature type="compositionally biased region" description="Polar residues" evidence="1">
    <location>
        <begin position="138"/>
        <end position="148"/>
    </location>
</feature>
<feature type="compositionally biased region" description="Polar residues" evidence="1">
    <location>
        <begin position="219"/>
        <end position="229"/>
    </location>
</feature>